<name>A0AAE1CGY1_9PEZI</name>
<dbReference type="PANTHER" id="PTHR21340:SF0">
    <property type="entry name" value="BIS(5'-NUCLEOSYL)-TETRAPHOSPHATASE [ASYMMETRICAL]"/>
    <property type="match status" value="1"/>
</dbReference>
<evidence type="ECO:0000313" key="4">
    <source>
        <dbReference type="Proteomes" id="UP001270362"/>
    </source>
</evidence>
<dbReference type="Pfam" id="PF00293">
    <property type="entry name" value="NUDIX"/>
    <property type="match status" value="1"/>
</dbReference>
<dbReference type="GO" id="GO:0006754">
    <property type="term" value="P:ATP biosynthetic process"/>
    <property type="evidence" value="ECO:0007669"/>
    <property type="project" value="TreeGrafter"/>
</dbReference>
<dbReference type="EMBL" id="JAULSO010000001">
    <property type="protein sequence ID" value="KAK3693955.1"/>
    <property type="molecule type" value="Genomic_DNA"/>
</dbReference>
<dbReference type="Gene3D" id="3.90.79.10">
    <property type="entry name" value="Nucleoside Triphosphate Pyrophosphohydrolase"/>
    <property type="match status" value="1"/>
</dbReference>
<dbReference type="AlphaFoldDB" id="A0AAE1CGY1"/>
<proteinExistence type="predicted"/>
<dbReference type="Proteomes" id="UP001270362">
    <property type="component" value="Unassembled WGS sequence"/>
</dbReference>
<dbReference type="InterPro" id="IPR020084">
    <property type="entry name" value="NUDIX_hydrolase_CS"/>
</dbReference>
<sequence>MVYIEHTHSGATLIPDTVAARAATMTLGVPLNMEEIDADMAFHPAETLVISCGTVTFDLDLGKVLILWSNKHRIYQLPKGRRNLDEPLLAAALRETYEEAGVRVKPLQLNIATRATPPSDPAGHQRNPETTDGQLSYEFVGACTYSDPQTVVPASKTVYFFAATADSTITPRTGTQEAWENYVSCWVPISEVARKLRFKAEVAAVMKALDDVKKTGLTIGGADVLVS</sequence>
<keyword evidence="1" id="KW-0378">Hydrolase</keyword>
<keyword evidence="4" id="KW-1185">Reference proteome</keyword>
<dbReference type="PROSITE" id="PS51462">
    <property type="entry name" value="NUDIX"/>
    <property type="match status" value="1"/>
</dbReference>
<organism evidence="3 4">
    <name type="scientific">Podospora appendiculata</name>
    <dbReference type="NCBI Taxonomy" id="314037"/>
    <lineage>
        <taxon>Eukaryota</taxon>
        <taxon>Fungi</taxon>
        <taxon>Dikarya</taxon>
        <taxon>Ascomycota</taxon>
        <taxon>Pezizomycotina</taxon>
        <taxon>Sordariomycetes</taxon>
        <taxon>Sordariomycetidae</taxon>
        <taxon>Sordariales</taxon>
        <taxon>Podosporaceae</taxon>
        <taxon>Podospora</taxon>
    </lineage>
</organism>
<accession>A0AAE1CGY1</accession>
<evidence type="ECO:0000256" key="1">
    <source>
        <dbReference type="ARBA" id="ARBA00022801"/>
    </source>
</evidence>
<dbReference type="PANTHER" id="PTHR21340">
    <property type="entry name" value="DIADENOSINE 5,5-P1,P4-TETRAPHOSPHATE PYROPHOSPHOHYDROLASE MUTT"/>
    <property type="match status" value="1"/>
</dbReference>
<dbReference type="GO" id="GO:0006167">
    <property type="term" value="P:AMP biosynthetic process"/>
    <property type="evidence" value="ECO:0007669"/>
    <property type="project" value="TreeGrafter"/>
</dbReference>
<comment type="caution">
    <text evidence="3">The sequence shown here is derived from an EMBL/GenBank/DDBJ whole genome shotgun (WGS) entry which is preliminary data.</text>
</comment>
<dbReference type="PROSITE" id="PS00893">
    <property type="entry name" value="NUDIX_BOX"/>
    <property type="match status" value="1"/>
</dbReference>
<reference evidence="3" key="2">
    <citation type="submission" date="2023-06" db="EMBL/GenBank/DDBJ databases">
        <authorList>
            <consortium name="Lawrence Berkeley National Laboratory"/>
            <person name="Haridas S."/>
            <person name="Hensen N."/>
            <person name="Bonometti L."/>
            <person name="Westerberg I."/>
            <person name="Brannstrom I.O."/>
            <person name="Guillou S."/>
            <person name="Cros-Aarteil S."/>
            <person name="Calhoun S."/>
            <person name="Kuo A."/>
            <person name="Mondo S."/>
            <person name="Pangilinan J."/>
            <person name="Riley R."/>
            <person name="Labutti K."/>
            <person name="Andreopoulos B."/>
            <person name="Lipzen A."/>
            <person name="Chen C."/>
            <person name="Yanf M."/>
            <person name="Daum C."/>
            <person name="Ng V."/>
            <person name="Clum A."/>
            <person name="Steindorff A."/>
            <person name="Ohm R."/>
            <person name="Martin F."/>
            <person name="Silar P."/>
            <person name="Natvig D."/>
            <person name="Lalanne C."/>
            <person name="Gautier V."/>
            <person name="Ament-Velasquez S.L."/>
            <person name="Kruys A."/>
            <person name="Hutchinson M.I."/>
            <person name="Powell A.J."/>
            <person name="Barry K."/>
            <person name="Miller A.N."/>
            <person name="Grigoriev I.V."/>
            <person name="Debuchy R."/>
            <person name="Gladieux P."/>
            <person name="Thoren M.H."/>
            <person name="Johannesson H."/>
        </authorList>
    </citation>
    <scope>NUCLEOTIDE SEQUENCE</scope>
    <source>
        <strain evidence="3">CBS 314.62</strain>
    </source>
</reference>
<reference evidence="3" key="1">
    <citation type="journal article" date="2023" name="Mol. Phylogenet. Evol.">
        <title>Genome-scale phylogeny and comparative genomics of the fungal order Sordariales.</title>
        <authorList>
            <person name="Hensen N."/>
            <person name="Bonometti L."/>
            <person name="Westerberg I."/>
            <person name="Brannstrom I.O."/>
            <person name="Guillou S."/>
            <person name="Cros-Aarteil S."/>
            <person name="Calhoun S."/>
            <person name="Haridas S."/>
            <person name="Kuo A."/>
            <person name="Mondo S."/>
            <person name="Pangilinan J."/>
            <person name="Riley R."/>
            <person name="LaButti K."/>
            <person name="Andreopoulos B."/>
            <person name="Lipzen A."/>
            <person name="Chen C."/>
            <person name="Yan M."/>
            <person name="Daum C."/>
            <person name="Ng V."/>
            <person name="Clum A."/>
            <person name="Steindorff A."/>
            <person name="Ohm R.A."/>
            <person name="Martin F."/>
            <person name="Silar P."/>
            <person name="Natvig D.O."/>
            <person name="Lalanne C."/>
            <person name="Gautier V."/>
            <person name="Ament-Velasquez S.L."/>
            <person name="Kruys A."/>
            <person name="Hutchinson M.I."/>
            <person name="Powell A.J."/>
            <person name="Barry K."/>
            <person name="Miller A.N."/>
            <person name="Grigoriev I.V."/>
            <person name="Debuchy R."/>
            <person name="Gladieux P."/>
            <person name="Hiltunen Thoren M."/>
            <person name="Johannesson H."/>
        </authorList>
    </citation>
    <scope>NUCLEOTIDE SEQUENCE</scope>
    <source>
        <strain evidence="3">CBS 314.62</strain>
    </source>
</reference>
<dbReference type="GO" id="GO:0004081">
    <property type="term" value="F:bis(5'-nucleosyl)-tetraphosphatase (asymmetrical) activity"/>
    <property type="evidence" value="ECO:0007669"/>
    <property type="project" value="TreeGrafter"/>
</dbReference>
<dbReference type="InterPro" id="IPR000086">
    <property type="entry name" value="NUDIX_hydrolase_dom"/>
</dbReference>
<evidence type="ECO:0000259" key="2">
    <source>
        <dbReference type="PROSITE" id="PS51462"/>
    </source>
</evidence>
<dbReference type="SUPFAM" id="SSF55811">
    <property type="entry name" value="Nudix"/>
    <property type="match status" value="1"/>
</dbReference>
<dbReference type="InterPro" id="IPR015797">
    <property type="entry name" value="NUDIX_hydrolase-like_dom_sf"/>
</dbReference>
<dbReference type="InterPro" id="IPR051325">
    <property type="entry name" value="Nudix_hydrolase_domain"/>
</dbReference>
<evidence type="ECO:0000313" key="3">
    <source>
        <dbReference type="EMBL" id="KAK3693955.1"/>
    </source>
</evidence>
<protein>
    <recommendedName>
        <fullName evidence="2">Nudix hydrolase domain-containing protein</fullName>
    </recommendedName>
</protein>
<gene>
    <name evidence="3" type="ORF">B0T22DRAFT_56859</name>
</gene>
<feature type="domain" description="Nudix hydrolase" evidence="2">
    <location>
        <begin position="47"/>
        <end position="211"/>
    </location>
</feature>